<comment type="caution">
    <text evidence="2">The sequence shown here is derived from an EMBL/GenBank/DDBJ whole genome shotgun (WGS) entry which is preliminary data.</text>
</comment>
<feature type="non-terminal residue" evidence="2">
    <location>
        <position position="275"/>
    </location>
</feature>
<feature type="compositionally biased region" description="Polar residues" evidence="1">
    <location>
        <begin position="123"/>
        <end position="137"/>
    </location>
</feature>
<proteinExistence type="predicted"/>
<feature type="compositionally biased region" description="Low complexity" evidence="1">
    <location>
        <begin position="224"/>
        <end position="235"/>
    </location>
</feature>
<evidence type="ECO:0000313" key="2">
    <source>
        <dbReference type="EMBL" id="ETO25491.1"/>
    </source>
</evidence>
<feature type="compositionally biased region" description="Polar residues" evidence="1">
    <location>
        <begin position="211"/>
        <end position="223"/>
    </location>
</feature>
<sequence length="275" mass="31657">KNDYSKFALDMQFGLDYQFDFSIYEISEKPPKNWNLSSKLKNMFDLIAFLLKFSKKEKHVLHYFVTAKKLKTKNFANSWQYPNYESCFCVWFPPTKSSKGTRVRVRRKVMTSIPLQKKKSRGQRSMTYSKSRANSQRARTKMVDTLSVFPDPKNLSSSQHVQQTQSSQDTSKYKTLSLSEEQSNDNNNNNNNNNSNNNNNNNSNTRHTTKDTATNNGKNATIPNSNTTNNTSTKGSSDRKQRDATGTFRITPNSKSSTNDHDTNPWNRHHNRIAP</sequence>
<dbReference type="EMBL" id="ASPP01008494">
    <property type="protein sequence ID" value="ETO25491.1"/>
    <property type="molecule type" value="Genomic_DNA"/>
</dbReference>
<feature type="compositionally biased region" description="Low complexity" evidence="1">
    <location>
        <begin position="184"/>
        <end position="204"/>
    </location>
</feature>
<feature type="compositionally biased region" description="Polar residues" evidence="1">
    <location>
        <begin position="248"/>
        <end position="257"/>
    </location>
</feature>
<feature type="compositionally biased region" description="Polar residues" evidence="1">
    <location>
        <begin position="169"/>
        <end position="181"/>
    </location>
</feature>
<feature type="non-terminal residue" evidence="2">
    <location>
        <position position="1"/>
    </location>
</feature>
<name>X6NHM3_RETFI</name>
<gene>
    <name evidence="2" type="ORF">RFI_11646</name>
</gene>
<dbReference type="AlphaFoldDB" id="X6NHM3"/>
<accession>X6NHM3</accession>
<organism evidence="2 3">
    <name type="scientific">Reticulomyxa filosa</name>
    <dbReference type="NCBI Taxonomy" id="46433"/>
    <lineage>
        <taxon>Eukaryota</taxon>
        <taxon>Sar</taxon>
        <taxon>Rhizaria</taxon>
        <taxon>Retaria</taxon>
        <taxon>Foraminifera</taxon>
        <taxon>Monothalamids</taxon>
        <taxon>Reticulomyxidae</taxon>
        <taxon>Reticulomyxa</taxon>
    </lineage>
</organism>
<protein>
    <submittedName>
        <fullName evidence="2">Ankyrin repeat-containing protein</fullName>
    </submittedName>
</protein>
<dbReference type="Proteomes" id="UP000023152">
    <property type="component" value="Unassembled WGS sequence"/>
</dbReference>
<evidence type="ECO:0000256" key="1">
    <source>
        <dbReference type="SAM" id="MobiDB-lite"/>
    </source>
</evidence>
<reference evidence="2 3" key="1">
    <citation type="journal article" date="2013" name="Curr. Biol.">
        <title>The Genome of the Foraminiferan Reticulomyxa filosa.</title>
        <authorList>
            <person name="Glockner G."/>
            <person name="Hulsmann N."/>
            <person name="Schleicher M."/>
            <person name="Noegel A.A."/>
            <person name="Eichinger L."/>
            <person name="Gallinger C."/>
            <person name="Pawlowski J."/>
            <person name="Sierra R."/>
            <person name="Euteneuer U."/>
            <person name="Pillet L."/>
            <person name="Moustafa A."/>
            <person name="Platzer M."/>
            <person name="Groth M."/>
            <person name="Szafranski K."/>
            <person name="Schliwa M."/>
        </authorList>
    </citation>
    <scope>NUCLEOTIDE SEQUENCE [LARGE SCALE GENOMIC DNA]</scope>
</reference>
<feature type="compositionally biased region" description="Low complexity" evidence="1">
    <location>
        <begin position="156"/>
        <end position="168"/>
    </location>
</feature>
<keyword evidence="3" id="KW-1185">Reference proteome</keyword>
<evidence type="ECO:0000313" key="3">
    <source>
        <dbReference type="Proteomes" id="UP000023152"/>
    </source>
</evidence>
<feature type="region of interest" description="Disordered" evidence="1">
    <location>
        <begin position="112"/>
        <end position="275"/>
    </location>
</feature>